<feature type="signal peptide" evidence="2">
    <location>
        <begin position="1"/>
        <end position="18"/>
    </location>
</feature>
<evidence type="ECO:0000313" key="3">
    <source>
        <dbReference type="EMBL" id="MCY1006267.1"/>
    </source>
</evidence>
<proteinExistence type="predicted"/>
<feature type="compositionally biased region" description="Low complexity" evidence="1">
    <location>
        <begin position="63"/>
        <end position="130"/>
    </location>
</feature>
<dbReference type="RefSeq" id="WP_267768370.1">
    <property type="nucleotide sequence ID" value="NZ_JAPNKE010000002.1"/>
</dbReference>
<accession>A0A9X3IVH0</accession>
<feature type="compositionally biased region" description="Polar residues" evidence="1">
    <location>
        <begin position="50"/>
        <end position="62"/>
    </location>
</feature>
<name>A0A9X3IVH0_9BACT</name>
<keyword evidence="2" id="KW-0732">Signal</keyword>
<dbReference type="PROSITE" id="PS51257">
    <property type="entry name" value="PROKAR_LIPOPROTEIN"/>
    <property type="match status" value="1"/>
</dbReference>
<feature type="chain" id="PRO_5040765794" evidence="2">
    <location>
        <begin position="19"/>
        <end position="642"/>
    </location>
</feature>
<sequence length="642" mass="64669">MSTRLAPALVLVLLSACGDNTSTSTDGGSATSSGTTSTSTSGHVPTTSSPADPSTGASDSLSGTGPTTGDTVTPTTGGDTTTATTGGDTTSPATATETTTDATATTDATSTTATTDATTGDTTLDTTTMTTGTPGCEDVADCPAEASECHAPACQAGVCDEVALLPGAPCATGVCDGDGTCVECVLEENCPMGQLCIAQQCVPPTCDDGAENGMETDVDCGGPVCAPCSPGGACEQDSDCQSGVCTGGVCQAATCDDGVENGGESDVDCGGADCPPCGPGDACDDDLDCASQVCTLQVCQAPTCDDAEQNGQETDVDCGGPTCPKCQDGDSCQSGTDCDSGVCTGQVCQPPTCNDNVHNGQETDVDCGGPTCPKCQTGEDCLVDADCDTGACENGQCVDPLPACASAPADPATGQRCPLFMPCASNSECGVFQGCQQWFCNPSKTCELNALSNCGTTKGGNCNAGVMFQQTDDPPVDKRFLPPDNVNFREVATLAFTVYNNTASALRLDKVPLMIEFMGGGSQFDVSSAKIYQDDSSPEHSGGDQLVHLTANPFSFPANGVLGPAAGSFFSQVNAGQSKRFIVTLAFAKEKTYIAGRSYRVKLVNPSGVTFKVGFNGPDYVGTNCGVPPEGFIGAWVTAQNP</sequence>
<dbReference type="AlphaFoldDB" id="A0A9X3IVH0"/>
<feature type="compositionally biased region" description="Low complexity" evidence="1">
    <location>
        <begin position="21"/>
        <end position="49"/>
    </location>
</feature>
<evidence type="ECO:0000256" key="1">
    <source>
        <dbReference type="SAM" id="MobiDB-lite"/>
    </source>
</evidence>
<evidence type="ECO:0000313" key="4">
    <source>
        <dbReference type="Proteomes" id="UP001150924"/>
    </source>
</evidence>
<feature type="region of interest" description="Disordered" evidence="1">
    <location>
        <begin position="20"/>
        <end position="130"/>
    </location>
</feature>
<reference evidence="3" key="1">
    <citation type="submission" date="2022-11" db="EMBL/GenBank/DDBJ databases">
        <title>Minimal conservation of predation-associated metabolite biosynthetic gene clusters underscores biosynthetic potential of Myxococcota including descriptions for ten novel species: Archangium lansinium sp. nov., Myxococcus landrumus sp. nov., Nannocystis bai.</title>
        <authorList>
            <person name="Ahearne A."/>
            <person name="Stevens C."/>
            <person name="Phillips K."/>
        </authorList>
    </citation>
    <scope>NUCLEOTIDE SEQUENCE</scope>
    <source>
        <strain evidence="3">Na p29</strain>
    </source>
</reference>
<gene>
    <name evidence="3" type="ORF">OV079_11990</name>
</gene>
<dbReference type="EMBL" id="JAPNKE010000002">
    <property type="protein sequence ID" value="MCY1006267.1"/>
    <property type="molecule type" value="Genomic_DNA"/>
</dbReference>
<keyword evidence="4" id="KW-1185">Reference proteome</keyword>
<comment type="caution">
    <text evidence="3">The sequence shown here is derived from an EMBL/GenBank/DDBJ whole genome shotgun (WGS) entry which is preliminary data.</text>
</comment>
<evidence type="ECO:0000256" key="2">
    <source>
        <dbReference type="SAM" id="SignalP"/>
    </source>
</evidence>
<protein>
    <submittedName>
        <fullName evidence="3">Uncharacterized protein</fullName>
    </submittedName>
</protein>
<dbReference type="Proteomes" id="UP001150924">
    <property type="component" value="Unassembled WGS sequence"/>
</dbReference>
<organism evidence="3 4">
    <name type="scientific">Nannocystis pusilla</name>
    <dbReference type="NCBI Taxonomy" id="889268"/>
    <lineage>
        <taxon>Bacteria</taxon>
        <taxon>Pseudomonadati</taxon>
        <taxon>Myxococcota</taxon>
        <taxon>Polyangia</taxon>
        <taxon>Nannocystales</taxon>
        <taxon>Nannocystaceae</taxon>
        <taxon>Nannocystis</taxon>
    </lineage>
</organism>